<name>A0A107FMU2_9BURK</name>
<proteinExistence type="predicted"/>
<keyword evidence="2" id="KW-1133">Transmembrane helix</keyword>
<keyword evidence="2" id="KW-0812">Transmembrane</keyword>
<accession>A0A107FMU2</accession>
<feature type="transmembrane region" description="Helical" evidence="2">
    <location>
        <begin position="341"/>
        <end position="359"/>
    </location>
</feature>
<feature type="compositionally biased region" description="Basic and acidic residues" evidence="1">
    <location>
        <begin position="735"/>
        <end position="749"/>
    </location>
</feature>
<sequence>MGIEIQTWWNVDTLYYVLNAVAATMMSNGYSGLLKFVFVIALMIGLFGYVGRQFELMMWFIQALMFVTILNLPIARVALVDRTGLEPPRTIDHVPVALASVAQANSLVFNYLTRTYETVFGVPDDLGLEKGDVGFGHRILRQVNSAVVRDPGLRADLMQFFKECTKYDILDGVITPDQIVAGTDTWNTIFSNTSPARFVTYNVLTNTPKTDTCVAVAQVLKARVDGAVTSAQQFYGRQAFPQASSDGLAQQMFLSTVSTSYSWLLDASASASDAMKQAMFNNVWRDAGTAMARAHNDPAAIADTNALIAEAEAARQANGSNSTLSLLGQETIPHMRNWIEAILYALFPVVVALMVLVPAEAAKRVLAGYFMGLVWIGLWPVLFAIINHLSLIHLHSKLAALKLANGVPFQLSNVFDATIVDEQAMIGYMVVLVPFIAGAVVRMADGQIYGLADRMISGFSSAGARSGAAIAGGNYSMGQSGIDTSSVNTTTMQKFDSGFASSSGSTAMQLADGSTLRVSSNGRAALDRFQEHMLQSMVSADERSIGRSNERFSGTSNFSGSSNISRTGTSLSGAETFGHSADRGTSQGTSQLNAVTDNGGMSGRSAHDESVGRDRSIDSRFGQNVQGQDSIILRAGAGGRLGADASVDTGNPGRPTGQPRGNNVARDQARVRRAMEQGGASPQQIADAMNKVGASQPTGKAPGTGSTRRSSGSVGMDAHLGADITGVRNYSADQTRGHSFSESHRDGDSASRATEYSHSGSATTQNTTGEQSAQSDRHDRTASRTTTSESANQSERGFRRESGSRTSSASNSSRRHEVMENMMADPELFWKVAQANHMSATRFVLQNEDKIVGMVGQYLDSQAIAQHVSTPTWGSPYAPDVPGYGSHDAGRAASRASDGARRRPDGERARTFDSMVRDTGFGSVAPVQPNMAPPSEIAGARADASAPLTPNSPQSLGARAQDFDKEVQRYASPDRALGEGRVTQTEVNAANEGRDLHDTAQRAANTVKEAVGLKPGEDYDKKDVPPKIN</sequence>
<feature type="region of interest" description="Disordered" evidence="1">
    <location>
        <begin position="692"/>
        <end position="816"/>
    </location>
</feature>
<protein>
    <submittedName>
        <fullName evidence="4">Conjugal transfer protein TraG</fullName>
    </submittedName>
</protein>
<feature type="transmembrane region" description="Helical" evidence="2">
    <location>
        <begin position="33"/>
        <end position="50"/>
    </location>
</feature>
<evidence type="ECO:0000313" key="5">
    <source>
        <dbReference type="Proteomes" id="UP000062998"/>
    </source>
</evidence>
<feature type="region of interest" description="Disordered" evidence="1">
    <location>
        <begin position="642"/>
        <end position="666"/>
    </location>
</feature>
<feature type="transmembrane region" description="Helical" evidence="2">
    <location>
        <begin position="56"/>
        <end position="79"/>
    </location>
</feature>
<feature type="compositionally biased region" description="Basic and acidic residues" evidence="1">
    <location>
        <begin position="1015"/>
        <end position="1029"/>
    </location>
</feature>
<evidence type="ECO:0000259" key="3">
    <source>
        <dbReference type="Pfam" id="PF07916"/>
    </source>
</evidence>
<feature type="compositionally biased region" description="Polar residues" evidence="1">
    <location>
        <begin position="583"/>
        <end position="596"/>
    </location>
</feature>
<feature type="compositionally biased region" description="Basic and acidic residues" evidence="1">
    <location>
        <begin position="605"/>
        <end position="618"/>
    </location>
</feature>
<dbReference type="AlphaFoldDB" id="A0A107FMU2"/>
<dbReference type="RefSeq" id="WP_060326646.1">
    <property type="nucleotide sequence ID" value="NZ_LPIU01000025.1"/>
</dbReference>
<keyword evidence="2" id="KW-0472">Membrane</keyword>
<dbReference type="EMBL" id="LPIX01000092">
    <property type="protein sequence ID" value="KWD96421.1"/>
    <property type="molecule type" value="Genomic_DNA"/>
</dbReference>
<feature type="compositionally biased region" description="Low complexity" evidence="1">
    <location>
        <begin position="551"/>
        <end position="567"/>
    </location>
</feature>
<gene>
    <name evidence="4" type="ORF">WL73_23585</name>
</gene>
<evidence type="ECO:0000256" key="2">
    <source>
        <dbReference type="SAM" id="Phobius"/>
    </source>
</evidence>
<feature type="compositionally biased region" description="Low complexity" evidence="1">
    <location>
        <begin position="703"/>
        <end position="715"/>
    </location>
</feature>
<evidence type="ECO:0000256" key="1">
    <source>
        <dbReference type="SAM" id="MobiDB-lite"/>
    </source>
</evidence>
<comment type="caution">
    <text evidence="4">The sequence shown here is derived from an EMBL/GenBank/DDBJ whole genome shotgun (WGS) entry which is preliminary data.</text>
</comment>
<feature type="region of interest" description="Disordered" evidence="1">
    <location>
        <begin position="876"/>
        <end position="913"/>
    </location>
</feature>
<reference evidence="4 5" key="1">
    <citation type="submission" date="2015-11" db="EMBL/GenBank/DDBJ databases">
        <title>Expanding the genomic diversity of Burkholderia species for the development of highly accurate diagnostics.</title>
        <authorList>
            <person name="Sahl J."/>
            <person name="Keim P."/>
            <person name="Wagner D."/>
        </authorList>
    </citation>
    <scope>NUCLEOTIDE SEQUENCE [LARGE SCALE GENOMIC DNA]</scope>
    <source>
        <strain evidence="4 5">MSMB2167WGS</strain>
    </source>
</reference>
<dbReference type="OrthoDB" id="8610629at2"/>
<evidence type="ECO:0000313" key="4">
    <source>
        <dbReference type="EMBL" id="KWD96421.1"/>
    </source>
</evidence>
<feature type="compositionally biased region" description="Basic and acidic residues" evidence="1">
    <location>
        <begin position="540"/>
        <end position="550"/>
    </location>
</feature>
<dbReference type="InterPro" id="IPR012931">
    <property type="entry name" value="TraG_N_Proteobacteria"/>
</dbReference>
<dbReference type="Proteomes" id="UP000062998">
    <property type="component" value="Unassembled WGS sequence"/>
</dbReference>
<dbReference type="Pfam" id="PF07916">
    <property type="entry name" value="TraG_N"/>
    <property type="match status" value="1"/>
</dbReference>
<organism evidence="4 5">
    <name type="scientific">Burkholderia ubonensis</name>
    <dbReference type="NCBI Taxonomy" id="101571"/>
    <lineage>
        <taxon>Bacteria</taxon>
        <taxon>Pseudomonadati</taxon>
        <taxon>Pseudomonadota</taxon>
        <taxon>Betaproteobacteria</taxon>
        <taxon>Burkholderiales</taxon>
        <taxon>Burkholderiaceae</taxon>
        <taxon>Burkholderia</taxon>
        <taxon>Burkholderia cepacia complex</taxon>
    </lineage>
</organism>
<feature type="transmembrane region" description="Helical" evidence="2">
    <location>
        <begin position="425"/>
        <end position="444"/>
    </location>
</feature>
<feature type="compositionally biased region" description="Polar residues" evidence="1">
    <location>
        <begin position="751"/>
        <end position="774"/>
    </location>
</feature>
<feature type="compositionally biased region" description="Low complexity" evidence="1">
    <location>
        <begin position="783"/>
        <end position="795"/>
    </location>
</feature>
<feature type="compositionally biased region" description="Basic and acidic residues" evidence="1">
    <location>
        <begin position="898"/>
        <end position="911"/>
    </location>
</feature>
<feature type="transmembrane region" description="Helical" evidence="2">
    <location>
        <begin position="365"/>
        <end position="386"/>
    </location>
</feature>
<feature type="region of interest" description="Disordered" evidence="1">
    <location>
        <begin position="540"/>
        <end position="630"/>
    </location>
</feature>
<feature type="region of interest" description="Disordered" evidence="1">
    <location>
        <begin position="1007"/>
        <end position="1029"/>
    </location>
</feature>
<feature type="domain" description="TraG N-terminal Proteobacteria" evidence="3">
    <location>
        <begin position="4"/>
        <end position="460"/>
    </location>
</feature>